<keyword evidence="3" id="KW-1185">Reference proteome</keyword>
<evidence type="ECO:0008006" key="4">
    <source>
        <dbReference type="Google" id="ProtNLM"/>
    </source>
</evidence>
<feature type="transmembrane region" description="Helical" evidence="1">
    <location>
        <begin position="249"/>
        <end position="271"/>
    </location>
</feature>
<feature type="transmembrane region" description="Helical" evidence="1">
    <location>
        <begin position="69"/>
        <end position="90"/>
    </location>
</feature>
<keyword evidence="1" id="KW-0812">Transmembrane</keyword>
<organism evidence="2 3">
    <name type="scientific">Pycnococcus provasolii</name>
    <dbReference type="NCBI Taxonomy" id="41880"/>
    <lineage>
        <taxon>Eukaryota</taxon>
        <taxon>Viridiplantae</taxon>
        <taxon>Chlorophyta</taxon>
        <taxon>Pseudoscourfieldiophyceae</taxon>
        <taxon>Pseudoscourfieldiales</taxon>
        <taxon>Pycnococcaceae</taxon>
        <taxon>Pycnococcus</taxon>
    </lineage>
</organism>
<dbReference type="PANTHER" id="PTHR33802">
    <property type="entry name" value="SI:CH211-161H7.5-RELATED"/>
    <property type="match status" value="1"/>
</dbReference>
<dbReference type="OrthoDB" id="5586934at2759"/>
<dbReference type="EMBL" id="BNJQ01000007">
    <property type="protein sequence ID" value="GHP04320.1"/>
    <property type="molecule type" value="Genomic_DNA"/>
</dbReference>
<name>A0A830HET8_9CHLO</name>
<dbReference type="Proteomes" id="UP000660262">
    <property type="component" value="Unassembled WGS sequence"/>
</dbReference>
<evidence type="ECO:0000313" key="3">
    <source>
        <dbReference type="Proteomes" id="UP000660262"/>
    </source>
</evidence>
<dbReference type="PANTHER" id="PTHR33802:SF1">
    <property type="entry name" value="XK-RELATED PROTEIN"/>
    <property type="match status" value="1"/>
</dbReference>
<dbReference type="AlphaFoldDB" id="A0A830HET8"/>
<feature type="transmembrane region" description="Helical" evidence="1">
    <location>
        <begin position="202"/>
        <end position="229"/>
    </location>
</feature>
<keyword evidence="1" id="KW-0472">Membrane</keyword>
<evidence type="ECO:0000256" key="1">
    <source>
        <dbReference type="SAM" id="Phobius"/>
    </source>
</evidence>
<protein>
    <recommendedName>
        <fullName evidence="4">Transmembrane protein</fullName>
    </recommendedName>
</protein>
<feature type="transmembrane region" description="Helical" evidence="1">
    <location>
        <begin position="130"/>
        <end position="149"/>
    </location>
</feature>
<gene>
    <name evidence="2" type="ORF">PPROV_000307400</name>
</gene>
<comment type="caution">
    <text evidence="2">The sequence shown here is derived from an EMBL/GenBank/DDBJ whole genome shotgun (WGS) entry which is preliminary data.</text>
</comment>
<keyword evidence="1" id="KW-1133">Transmembrane helix</keyword>
<reference evidence="2" key="1">
    <citation type="submission" date="2020-10" db="EMBL/GenBank/DDBJ databases">
        <title>Unveiling of a novel bifunctional photoreceptor, Dualchrome1, isolated from a cosmopolitan green alga.</title>
        <authorList>
            <person name="Suzuki S."/>
            <person name="Kawachi M."/>
        </authorList>
    </citation>
    <scope>NUCLEOTIDE SEQUENCE</scope>
    <source>
        <strain evidence="2">NIES 2893</strain>
    </source>
</reference>
<accession>A0A830HET8</accession>
<feature type="transmembrane region" description="Helical" evidence="1">
    <location>
        <begin position="31"/>
        <end position="49"/>
    </location>
</feature>
<feature type="transmembrane region" description="Helical" evidence="1">
    <location>
        <begin position="169"/>
        <end position="190"/>
    </location>
</feature>
<proteinExistence type="predicted"/>
<evidence type="ECO:0000313" key="2">
    <source>
        <dbReference type="EMBL" id="GHP04320.1"/>
    </source>
</evidence>
<sequence length="293" mass="31152">MPLVVQTRLEEESNDALAALAIPVWLKASHVVSYALLVVVNAGASLGWVGETNADVSKKWPVPITPAGYAFSIWGLIFFLQGVGAIYTFLNVGYNRESHEKEHAVKAACWVQAVWLSQDLWQIAFSKESFHISFFLIASACAFGVYSVVRLHAARDAVGAFSALTSAGISIPTSINSSWLLAATCVQLLITLKSDGMSEGKLSTVAVALVVMAALVAVGAVLVLSDLAWGLTAVWALVAIALNNKDEQPAVFTACVVAVSTIVVSVAFSAVRRKMQMRSPTGGRQFVQNPISA</sequence>